<evidence type="ECO:0000313" key="3">
    <source>
        <dbReference type="Proteomes" id="UP000295150"/>
    </source>
</evidence>
<reference evidence="2 3" key="1">
    <citation type="submission" date="2019-03" db="EMBL/GenBank/DDBJ databases">
        <title>Freshwater and sediment microbial communities from various areas in North America, analyzing microbe dynamics in response to fracking.</title>
        <authorList>
            <person name="Lamendella R."/>
        </authorList>
    </citation>
    <scope>NUCLEOTIDE SEQUENCE [LARGE SCALE GENOMIC DNA]</scope>
    <source>
        <strain evidence="2 3">1_TX</strain>
    </source>
</reference>
<name>A0A4R6HZC6_9GAMM</name>
<dbReference type="InterPro" id="IPR009061">
    <property type="entry name" value="DNA-bd_dom_put_sf"/>
</dbReference>
<dbReference type="InterPro" id="IPR041657">
    <property type="entry name" value="HTH_17"/>
</dbReference>
<gene>
    <name evidence="2" type="ORF">DFO68_10317</name>
</gene>
<dbReference type="SUPFAM" id="SSF46955">
    <property type="entry name" value="Putative DNA-binding domain"/>
    <property type="match status" value="1"/>
</dbReference>
<dbReference type="Gene3D" id="1.10.238.160">
    <property type="match status" value="1"/>
</dbReference>
<evidence type="ECO:0000259" key="1">
    <source>
        <dbReference type="Pfam" id="PF12728"/>
    </source>
</evidence>
<protein>
    <submittedName>
        <fullName evidence="2">AlpA family transcriptional regulator</fullName>
    </submittedName>
</protein>
<organism evidence="2 3">
    <name type="scientific">Halomonas ventosae</name>
    <dbReference type="NCBI Taxonomy" id="229007"/>
    <lineage>
        <taxon>Bacteria</taxon>
        <taxon>Pseudomonadati</taxon>
        <taxon>Pseudomonadota</taxon>
        <taxon>Gammaproteobacteria</taxon>
        <taxon>Oceanospirillales</taxon>
        <taxon>Halomonadaceae</taxon>
        <taxon>Halomonas</taxon>
    </lineage>
</organism>
<dbReference type="AlphaFoldDB" id="A0A4R6HZC6"/>
<sequence length="57" mass="6801">MTYLSVKQLAARYSASVPTIWRWARETDFPKPIKLTSNCTRWKLEDIEKWEAEREVA</sequence>
<comment type="caution">
    <text evidence="2">The sequence shown here is derived from an EMBL/GenBank/DDBJ whole genome shotgun (WGS) entry which is preliminary data.</text>
</comment>
<proteinExistence type="predicted"/>
<evidence type="ECO:0000313" key="2">
    <source>
        <dbReference type="EMBL" id="TDO13795.1"/>
    </source>
</evidence>
<keyword evidence="3" id="KW-1185">Reference proteome</keyword>
<dbReference type="Proteomes" id="UP000295150">
    <property type="component" value="Unassembled WGS sequence"/>
</dbReference>
<accession>A0A4R6HZC6</accession>
<feature type="domain" description="Helix-turn-helix" evidence="1">
    <location>
        <begin position="3"/>
        <end position="54"/>
    </location>
</feature>
<dbReference type="EMBL" id="SNWH01000003">
    <property type="protein sequence ID" value="TDO13795.1"/>
    <property type="molecule type" value="Genomic_DNA"/>
</dbReference>
<dbReference type="Pfam" id="PF12728">
    <property type="entry name" value="HTH_17"/>
    <property type="match status" value="1"/>
</dbReference>
<dbReference type="RefSeq" id="WP_243726402.1">
    <property type="nucleotide sequence ID" value="NZ_SNWH01000003.1"/>
</dbReference>